<evidence type="ECO:0000256" key="2">
    <source>
        <dbReference type="ARBA" id="ARBA00022737"/>
    </source>
</evidence>
<feature type="compositionally biased region" description="Polar residues" evidence="4">
    <location>
        <begin position="568"/>
        <end position="579"/>
    </location>
</feature>
<sequence>MADQDLFASMSLPMSFGKQTKKKAVDLAGKFDKSRRIQDSGEPQASASAGDTDDPPEAGPSTTPPAPLAGPSNIPRPDDGAHDEDEDEEDDYSDEADAEAEQFPISHEVTLKDHSKVVSALTLDASGARILTGSHDYDCKMWDFGGMGVSHKPFRSWEPAGNYYVHDLKYSPAGDSFLVISGNSQAKLYDRDGEEKATYIKGDPYIRDMKNTAGHVGELTSCAWHPKEANTFITSSMDSTIRIWDVENKRKQKSVIVVKSKERGARTKVTSCAYSSDGKIIAGACFDGTLNLWQSNSNFVRPSQTAEGAHVKGTEAGSVVFSIDGKTLLSRGGDDTVKLWDTRSFRKPLLVSASPLPSLYPEQNAIFSPDEKHIVVGCSQTSKGGRGRLVFLNRDTLEEVQSVWCGEGEGIVKVVWHSKINQACLSEFILLGLSNGAIRVLYSPTMSQNGAKLIVSHARKKVTIEDASRAMMTGPILTPHALPMFRDDVERNNKRKRDKDRFDARKTKRPMPPVSGPGRGGRVGASATQHVVQSLVRDTTRDEDVGCGFLCFSFLHLPAVRGVGNERPSLTMTPGTAGQQRPPGDPHPVAAAF</sequence>
<dbReference type="FunCoup" id="A0A067N7Y6">
    <property type="interactions" value="847"/>
</dbReference>
<dbReference type="PANTHER" id="PTHR16017:SF0">
    <property type="entry name" value="WD REPEAT-CONTAINING PROTEIN 70"/>
    <property type="match status" value="1"/>
</dbReference>
<accession>A0A067N7Y6</accession>
<keyword evidence="2" id="KW-0677">Repeat</keyword>
<dbReference type="InterPro" id="IPR015943">
    <property type="entry name" value="WD40/YVTN_repeat-like_dom_sf"/>
</dbReference>
<feature type="region of interest" description="Disordered" evidence="4">
    <location>
        <begin position="1"/>
        <end position="106"/>
    </location>
</feature>
<dbReference type="InParanoid" id="A0A067N7Y6"/>
<dbReference type="GO" id="GO:0035861">
    <property type="term" value="C:site of double-strand break"/>
    <property type="evidence" value="ECO:0007669"/>
    <property type="project" value="TreeGrafter"/>
</dbReference>
<dbReference type="Proteomes" id="UP000027195">
    <property type="component" value="Unassembled WGS sequence"/>
</dbReference>
<gene>
    <name evidence="5" type="ORF">BOTBODRAFT_101572</name>
</gene>
<feature type="region of interest" description="Disordered" evidence="4">
    <location>
        <begin position="487"/>
        <end position="527"/>
    </location>
</feature>
<evidence type="ECO:0000256" key="1">
    <source>
        <dbReference type="ARBA" id="ARBA00022574"/>
    </source>
</evidence>
<evidence type="ECO:0000313" key="6">
    <source>
        <dbReference type="Proteomes" id="UP000027195"/>
    </source>
</evidence>
<dbReference type="EMBL" id="KL198018">
    <property type="protein sequence ID" value="KDQ19856.1"/>
    <property type="molecule type" value="Genomic_DNA"/>
</dbReference>
<evidence type="ECO:0000313" key="5">
    <source>
        <dbReference type="EMBL" id="KDQ19856.1"/>
    </source>
</evidence>
<reference evidence="6" key="1">
    <citation type="journal article" date="2014" name="Proc. Natl. Acad. Sci. U.S.A.">
        <title>Extensive sampling of basidiomycete genomes demonstrates inadequacy of the white-rot/brown-rot paradigm for wood decay fungi.</title>
        <authorList>
            <person name="Riley R."/>
            <person name="Salamov A.A."/>
            <person name="Brown D.W."/>
            <person name="Nagy L.G."/>
            <person name="Floudas D."/>
            <person name="Held B.W."/>
            <person name="Levasseur A."/>
            <person name="Lombard V."/>
            <person name="Morin E."/>
            <person name="Otillar R."/>
            <person name="Lindquist E.A."/>
            <person name="Sun H."/>
            <person name="LaButti K.M."/>
            <person name="Schmutz J."/>
            <person name="Jabbour D."/>
            <person name="Luo H."/>
            <person name="Baker S.E."/>
            <person name="Pisabarro A.G."/>
            <person name="Walton J.D."/>
            <person name="Blanchette R.A."/>
            <person name="Henrissat B."/>
            <person name="Martin F."/>
            <person name="Cullen D."/>
            <person name="Hibbett D.S."/>
            <person name="Grigoriev I.V."/>
        </authorList>
    </citation>
    <scope>NUCLEOTIDE SEQUENCE [LARGE SCALE GENOMIC DNA]</scope>
    <source>
        <strain evidence="6">FD-172 SS1</strain>
    </source>
</reference>
<dbReference type="SMART" id="SM00320">
    <property type="entry name" value="WD40"/>
    <property type="match status" value="5"/>
</dbReference>
<dbReference type="InterPro" id="IPR051858">
    <property type="entry name" value="WD_repeat_GAD-1"/>
</dbReference>
<feature type="repeat" description="WD" evidence="3">
    <location>
        <begin position="262"/>
        <end position="294"/>
    </location>
</feature>
<feature type="repeat" description="WD" evidence="3">
    <location>
        <begin position="318"/>
        <end position="344"/>
    </location>
</feature>
<dbReference type="PRINTS" id="PR00320">
    <property type="entry name" value="GPROTEINBRPT"/>
</dbReference>
<evidence type="ECO:0000256" key="3">
    <source>
        <dbReference type="PROSITE-ProRule" id="PRU00221"/>
    </source>
</evidence>
<organism evidence="5 6">
    <name type="scientific">Botryobasidium botryosum (strain FD-172 SS1)</name>
    <dbReference type="NCBI Taxonomy" id="930990"/>
    <lineage>
        <taxon>Eukaryota</taxon>
        <taxon>Fungi</taxon>
        <taxon>Dikarya</taxon>
        <taxon>Basidiomycota</taxon>
        <taxon>Agaricomycotina</taxon>
        <taxon>Agaricomycetes</taxon>
        <taxon>Cantharellales</taxon>
        <taxon>Botryobasidiaceae</taxon>
        <taxon>Botryobasidium</taxon>
    </lineage>
</organism>
<feature type="region of interest" description="Disordered" evidence="4">
    <location>
        <begin position="565"/>
        <end position="593"/>
    </location>
</feature>
<dbReference type="HOGENOM" id="CLU_014033_1_2_1"/>
<dbReference type="SUPFAM" id="SSF50978">
    <property type="entry name" value="WD40 repeat-like"/>
    <property type="match status" value="1"/>
</dbReference>
<keyword evidence="6" id="KW-1185">Reference proteome</keyword>
<protein>
    <submittedName>
        <fullName evidence="5">Uncharacterized protein</fullName>
    </submittedName>
</protein>
<name>A0A067N7Y6_BOTB1</name>
<dbReference type="InterPro" id="IPR020472">
    <property type="entry name" value="WD40_PAC1"/>
</dbReference>
<dbReference type="OrthoDB" id="10264376at2759"/>
<feature type="repeat" description="WD" evidence="3">
    <location>
        <begin position="111"/>
        <end position="143"/>
    </location>
</feature>
<dbReference type="STRING" id="930990.A0A067N7Y6"/>
<feature type="compositionally biased region" description="Basic and acidic residues" evidence="4">
    <location>
        <begin position="23"/>
        <end position="39"/>
    </location>
</feature>
<dbReference type="InterPro" id="IPR001680">
    <property type="entry name" value="WD40_rpt"/>
</dbReference>
<feature type="repeat" description="WD" evidence="3">
    <location>
        <begin position="212"/>
        <end position="254"/>
    </location>
</feature>
<dbReference type="GO" id="GO:0005634">
    <property type="term" value="C:nucleus"/>
    <property type="evidence" value="ECO:0007669"/>
    <property type="project" value="TreeGrafter"/>
</dbReference>
<dbReference type="Gene3D" id="2.130.10.10">
    <property type="entry name" value="YVTN repeat-like/Quinoprotein amine dehydrogenase"/>
    <property type="match status" value="2"/>
</dbReference>
<evidence type="ECO:0000256" key="4">
    <source>
        <dbReference type="SAM" id="MobiDB-lite"/>
    </source>
</evidence>
<proteinExistence type="predicted"/>
<dbReference type="PROSITE" id="PS50082">
    <property type="entry name" value="WD_REPEATS_2"/>
    <property type="match status" value="4"/>
</dbReference>
<dbReference type="AlphaFoldDB" id="A0A067N7Y6"/>
<dbReference type="InterPro" id="IPR036322">
    <property type="entry name" value="WD40_repeat_dom_sf"/>
</dbReference>
<feature type="compositionally biased region" description="Acidic residues" evidence="4">
    <location>
        <begin position="81"/>
        <end position="100"/>
    </location>
</feature>
<dbReference type="PANTHER" id="PTHR16017">
    <property type="entry name" value="GASTRULATION DEFECTIVE PROTEIN 1-RELATED"/>
    <property type="match status" value="1"/>
</dbReference>
<dbReference type="Pfam" id="PF00400">
    <property type="entry name" value="WD40"/>
    <property type="match status" value="4"/>
</dbReference>
<dbReference type="PROSITE" id="PS50294">
    <property type="entry name" value="WD_REPEATS_REGION"/>
    <property type="match status" value="2"/>
</dbReference>
<keyword evidence="1 3" id="KW-0853">WD repeat</keyword>